<evidence type="ECO:0000256" key="8">
    <source>
        <dbReference type="ARBA" id="ARBA00022840"/>
    </source>
</evidence>
<feature type="compositionally biased region" description="Polar residues" evidence="10">
    <location>
        <begin position="2398"/>
        <end position="2423"/>
    </location>
</feature>
<feature type="region of interest" description="Disordered" evidence="10">
    <location>
        <begin position="2243"/>
        <end position="2265"/>
    </location>
</feature>
<feature type="compositionally biased region" description="Polar residues" evidence="10">
    <location>
        <begin position="3240"/>
        <end position="3249"/>
    </location>
</feature>
<feature type="domain" description="RdRp catalytic" evidence="12">
    <location>
        <begin position="1983"/>
        <end position="2111"/>
    </location>
</feature>
<dbReference type="GO" id="GO:0008234">
    <property type="term" value="F:cysteine-type peptidase activity"/>
    <property type="evidence" value="ECO:0007669"/>
    <property type="project" value="UniProtKB-KW"/>
</dbReference>
<dbReference type="InterPro" id="IPR000605">
    <property type="entry name" value="Helicase_SF3_ssDNA/RNA_vir"/>
</dbReference>
<sequence length="3326" mass="370288">MQSEELYKLSHCKVKSCISFALYKRHSCTRMTPHPSNLKPLPDLDALADANIQEATLEYFEEDFLCLQHIPSSSDLEFLADNESARALCESMDEMQEHLCHPAVEHLDHVPCFFPEQNLRPATSAWQALLLDEHIARWAHVPLRHRTLARWNSTFHETCAELNLPPYFTPTVQRQSISDIILDVIKSELVDTVKESAKNFAKSVNWVEVTSKTIQFVAACDALANAVRTRGKAAVALHVASFVSHLLPFAVFVCDLAGILPEQGLFTFFKEKATEFFNPKNLSELSHSATVDTDYLFNELTSQPVHQKLDWSNVLKPEYIFRAAVVLVLSIFAGTSFAKNKNMNAGMLYTAINAGTTLASKATTAGSFLICSLFGIEMPHETLEKKAEELETKTTKITHSDYATQAAYEDATLKEYIVQCDLALKKCKTPETATLKSRFQTIKRDIEAVRTNLSQISAPMYLQMVQWNEYTFPSEKDLNFASWTQDTLEKCMQFNTFMDSVTALIPERHPVSPLYRSLKAKSEVVRRILESRQRWLSEGGDLCTQPYDRILAKLDSWLQTTAAAFHTEPSRYHDFDADLNMAQALLKNPINDHTRHAHSMLTSSYVKAKQHLAELVKDAAQASRPPTVVIQLVSEFGHGKSRLTTDHLIPDVANLLGISPSTYFINISENGHWSRYLGQNFAICDEYLRCMSKDALFKHIAEIASNARFDVNSAEIAGKGVPFQSKVLFLNSNQTRCTFPELSPDHVDAIHSRIMTIQVFNPEWAKYVADCKQRGTVPIRTHPVNRDPKRVKFALCSFGTANEIVSKKPLDYDNLVKFIARLIQDNDTQRSTALTTIDDLADQITQVTPAPVNYQFRPDMSRQGVAEFPDLRPVTMIEAKNKTVKNGALSCIFCKGGHLSETCTQFVQGPEHAPRWQAGPVDSCVNHLVFHLYGKPGFGKSHTTINHIVPALQTLTKLHSVKLDSFDEVFETPMIVFIDDMVLDDQAGYLRWWSAQPVSHIVVLCSNMKAKTDKWKTRKDYFRRALSKSVEDSRFFKIKELKVPGVVRRLGINGYVKFDDNWESTQSGRCFHVKSGCITTMDDQLIDLDKEIQDFAVLWHKFTNTVYTILPSNDIPNKADIMLMFDSYDEAVKAFSSTMSVLKAASKGKIVVRPGLSGNTANVDLSDMKLPEEYPISNLEWTRFASVVSRVYTSARSVFVSIGDDIVFADLAMRKILKNSNLSPVQIFTSRDKKQVIIRDASGKRYTYDSEKFITRVTTTLQDVSYWQGLPLEAIIYLMKNHQVIIEEHFPLTFLKLKKKARRDRNMQIVQQITNSKAFQVGFPIAVIGVAATAIFGIAKLSSKKKEESPKSKPSHHDSDSSSSESESDEEQSAPQKSEKSQTRVARKSKQSAPEKKERPNTKVLRKQKQSEPEHNLKSSTKVARKKPQSEPQKSDKSSTKVARKLMQTILEEDEEVPQSLYDFEVTSRNPESVDTTIRLLAENYVKVKGFGSNFGIILGNGFILTTLHTVRMNTIDSLIEIDSDTLFSAPATIHTTWEGSDLALLKCPKATGKALLKHWVTNDDIHKLYEGAMISPNSSRGVDTFNGRFILFPQKRRLGQYHDERTVSIDFVRSDIVTRAGDCGSAYISTQKDVRGHIFALHACLQNGRSHGAYIGREDLQDAMQSTPRRIPQSCPTPAEGVSHIEINGHEMLGTTSQVDFLVQKFGSTDAPRMPLPKDAIELGRLAKTPPETTKSRKIPITQPGMQTTCSKVPVSTDLYRVLEFDQMAKELNGKPSHLATQIAKHGMTPDLSIDEGCLRRATSLVAYRYVSAMAKNGRQLSTLSLQQTFGGIKAKGKVTLDKLTNDTSAGFLSLYLNKAPLKDAYVKVHDDGQVEPTELGIKTFQDANNILARGKDYPNATLLSIGHCKLKSELLPAQKIEQGQLRCFVAEGIESIIPCRSKLGSFVAMQNELRHDLFPCIGIDFETESSYLLHRLLSVNDTIQQGDFKRFDKTMPIELKRAACEVVEKCYMRNPLNRYDAPARRVLYNTWCSPLYLARDLLMTTGNGQPSGNAMTATLNSIVSEIAYTYCLFRHADEHNLRLNTGDFTMIIYGDDWVAATKTELMPNADKLISYMSEIGLTLTSPIKTEPLKDFYPIEEMEFCSRTFHEHTSLVVLARLKKSSIEALLHYCYSLTTEAVQDNIRTALQFAVSYDEEYYNLILHDAQILVAHYGGTLPQPYEMAFSALLGKIINKTNTKREFKRATEKQSLPRKDPRNDLSSSCPDLTNLILTTSHSTIPCTQVIVDDPPQTSLPNEPTANDLCAEESERVHHPVQQVLLHPIQNCESVHQRVDSGKDNMPGHAPHALPKGNPREFPIPGSRQVDLSSAYAALTPPEQETRITSRVSKGGCLPLEGSSTRGSDSARSNMPASSPRSAPLNSKQRRLKRRAEERAALAAENATKQSSAELPDAPRRFTPSPAERQRLMKKATGALPTAWDKLRVTPLPESPAEKQSLGAPSADAVPQMESGAPAGGNGPAPAVGPVHPPSLLQGMITLAGTAQNLLNSAMEFVMGTPLQIDPSIAAWTVIKEISLHESKWQNPVARLFYQLHKNRSPAIDIKVEVTGAVFDVGKLATCIVYGPPANGEKYSDLELQQHYLTLYATNENNTVVTTLTDRRTSHFARTDEYDREPESQYPKLLVFVAVPIYNTSGADTPRIRIRVGDRLHPSSIFTMPNLPLVRSLTSSGTGMHTTIPHAYHHLKIVIDGAYYISSNERRHLGPDINGYLVTGPCVPVDERPHAGAIRYSYVNPGTHTHFYPFYGAMTLDEASAIYQDELSVVYDASDDIMSFEAEIGDILDVHQFNGVIKYGTYADTRPCYWVRTTRATFLAVQPKNGQQYNTTVRNITGMSGLLPIQMSAKDPLTPTGESRCLFQQHSSSITSGNYAGENSLPFAGTLDYTFAQEFGIEDDEAVVALTDRNTDSTVCYLRWSGTFKSWSIRATPYLASNFSLSNCYVSHITREFSGKLPDTDLSNFSSRVASQGTPQKIVRCRTDLTEPPAERQGNLISTSMQIHAQQNMLTQQLEQQAWQNELNREYNAWNAQQDRQHSEFLQTRDQHFKAQMRGLRLGNLDGRDIPAGTQLSVLPPAYSEHDPFTSSAKPKEGNPSPAKPKEGNHPLGTFDDFSLSTYASESTPGDEVLSMSDPPIYSEQSQAIMKQMGHKEGEGLGKQSQGITSPIQPDYSDLAGGKRYPVLGSDPTPTNPSGTGLKSAKAEFPPPATLAGGTSGRIAARSATKTALKAVSKAHPALIAADVASQVVKANPTSLGHLAPVQPMQPTVSLDGR</sequence>
<evidence type="ECO:0000256" key="4">
    <source>
        <dbReference type="ARBA" id="ARBA00022695"/>
    </source>
</evidence>
<dbReference type="GO" id="GO:0006508">
    <property type="term" value="P:proteolysis"/>
    <property type="evidence" value="ECO:0007669"/>
    <property type="project" value="UniProtKB-KW"/>
</dbReference>
<dbReference type="InterPro" id="IPR001205">
    <property type="entry name" value="RNA-dir_pol_C"/>
</dbReference>
<evidence type="ECO:0000256" key="5">
    <source>
        <dbReference type="ARBA" id="ARBA00022741"/>
    </source>
</evidence>
<accession>A0A977P487</accession>
<evidence type="ECO:0000256" key="10">
    <source>
        <dbReference type="SAM" id="MobiDB-lite"/>
    </source>
</evidence>
<evidence type="ECO:0000259" key="11">
    <source>
        <dbReference type="PROSITE" id="PS50174"/>
    </source>
</evidence>
<evidence type="ECO:0000256" key="9">
    <source>
        <dbReference type="ARBA" id="ARBA00022953"/>
    </source>
</evidence>
<dbReference type="GO" id="GO:0005524">
    <property type="term" value="F:ATP binding"/>
    <property type="evidence" value="ECO:0007669"/>
    <property type="project" value="UniProtKB-KW"/>
</dbReference>
<feature type="region of interest" description="Disordered" evidence="10">
    <location>
        <begin position="3120"/>
        <end position="3186"/>
    </location>
</feature>
<keyword evidence="3" id="KW-0808">Transferase</keyword>
<dbReference type="Pfam" id="PF00680">
    <property type="entry name" value="RdRP_1"/>
    <property type="match status" value="1"/>
</dbReference>
<evidence type="ECO:0000256" key="1">
    <source>
        <dbReference type="ARBA" id="ARBA00022484"/>
    </source>
</evidence>
<keyword evidence="8" id="KW-0067">ATP-binding</keyword>
<dbReference type="PROSITE" id="PS50174">
    <property type="entry name" value="G_PATCH"/>
    <property type="match status" value="1"/>
</dbReference>
<name>A0A977P487_9VIRU</name>
<evidence type="ECO:0000259" key="12">
    <source>
        <dbReference type="PROSITE" id="PS50507"/>
    </source>
</evidence>
<dbReference type="InterPro" id="IPR043502">
    <property type="entry name" value="DNA/RNA_pol_sf"/>
</dbReference>
<feature type="compositionally biased region" description="Basic and acidic residues" evidence="10">
    <location>
        <begin position="1344"/>
        <end position="1360"/>
    </location>
</feature>
<dbReference type="GO" id="GO:0003724">
    <property type="term" value="F:RNA helicase activity"/>
    <property type="evidence" value="ECO:0007669"/>
    <property type="project" value="InterPro"/>
</dbReference>
<dbReference type="CDD" id="cd23169">
    <property type="entry name" value="ps-ssRNAv-Picornavirales"/>
    <property type="match status" value="1"/>
</dbReference>
<dbReference type="InterPro" id="IPR000467">
    <property type="entry name" value="G_patch_dom"/>
</dbReference>
<dbReference type="Pfam" id="PF00910">
    <property type="entry name" value="RNA_helicase"/>
    <property type="match status" value="1"/>
</dbReference>
<dbReference type="GO" id="GO:0039694">
    <property type="term" value="P:viral RNA genome replication"/>
    <property type="evidence" value="ECO:0007669"/>
    <property type="project" value="InterPro"/>
</dbReference>
<feature type="region of interest" description="Disordered" evidence="10">
    <location>
        <begin position="2490"/>
        <end position="2527"/>
    </location>
</feature>
<feature type="region of interest" description="Disordered" evidence="10">
    <location>
        <begin position="3199"/>
        <end position="3269"/>
    </location>
</feature>
<dbReference type="GO" id="GO:0006351">
    <property type="term" value="P:DNA-templated transcription"/>
    <property type="evidence" value="ECO:0007669"/>
    <property type="project" value="InterPro"/>
</dbReference>
<dbReference type="PROSITE" id="PS51218">
    <property type="entry name" value="SF3_HELICASE_2"/>
    <property type="match status" value="1"/>
</dbReference>
<evidence type="ECO:0000313" key="14">
    <source>
        <dbReference type="EMBL" id="UWY63979.1"/>
    </source>
</evidence>
<dbReference type="Gene3D" id="3.30.70.270">
    <property type="match status" value="1"/>
</dbReference>
<dbReference type="EMBL" id="OP265432">
    <property type="protein sequence ID" value="UWY63979.1"/>
    <property type="molecule type" value="Genomic_RNA"/>
</dbReference>
<evidence type="ECO:0000259" key="13">
    <source>
        <dbReference type="PROSITE" id="PS51218"/>
    </source>
</evidence>
<dbReference type="InterPro" id="IPR014759">
    <property type="entry name" value="Helicase_SF3_ssRNA_vir"/>
</dbReference>
<dbReference type="SUPFAM" id="SSF56672">
    <property type="entry name" value="DNA/RNA polymerases"/>
    <property type="match status" value="1"/>
</dbReference>
<evidence type="ECO:0000256" key="3">
    <source>
        <dbReference type="ARBA" id="ARBA00022679"/>
    </source>
</evidence>
<feature type="region of interest" description="Disordered" evidence="10">
    <location>
        <begin position="1342"/>
        <end position="1442"/>
    </location>
</feature>
<dbReference type="GO" id="GO:0003723">
    <property type="term" value="F:RNA binding"/>
    <property type="evidence" value="ECO:0007669"/>
    <property type="project" value="InterPro"/>
</dbReference>
<evidence type="ECO:0000256" key="6">
    <source>
        <dbReference type="ARBA" id="ARBA00022801"/>
    </source>
</evidence>
<reference evidence="14" key="1">
    <citation type="submission" date="2022-08" db="EMBL/GenBank/DDBJ databases">
        <title>Identification of a novel solinivivirus with nuclear localization associated with mass mortalities in cultured Whiteleg shrimp (Penaeus vannamei).</title>
        <authorList>
            <person name="Cruz-Flores R."/>
            <person name="Mai H.N."/>
            <person name="Andrade T.P.D."/>
        </authorList>
    </citation>
    <scope>NUCLEOTIDE SEQUENCE</scope>
    <source>
        <strain evidence="14">20-905-APL</strain>
    </source>
</reference>
<evidence type="ECO:0000256" key="2">
    <source>
        <dbReference type="ARBA" id="ARBA00022670"/>
    </source>
</evidence>
<dbReference type="SMART" id="SM00443">
    <property type="entry name" value="G_patch"/>
    <property type="match status" value="1"/>
</dbReference>
<evidence type="ECO:0000256" key="7">
    <source>
        <dbReference type="ARBA" id="ARBA00022807"/>
    </source>
</evidence>
<protein>
    <submittedName>
        <fullName evidence="14">Polyprotein</fullName>
    </submittedName>
</protein>
<keyword evidence="2" id="KW-0645">Protease</keyword>
<dbReference type="GO" id="GO:0003968">
    <property type="term" value="F:RNA-directed RNA polymerase activity"/>
    <property type="evidence" value="ECO:0007669"/>
    <property type="project" value="UniProtKB-KW"/>
</dbReference>
<keyword evidence="7" id="KW-0788">Thiol protease</keyword>
<dbReference type="InterPro" id="IPR009003">
    <property type="entry name" value="Peptidase_S1_PA"/>
</dbReference>
<feature type="region of interest" description="Disordered" evidence="10">
    <location>
        <begin position="2375"/>
        <end position="2465"/>
    </location>
</feature>
<keyword evidence="5" id="KW-0547">Nucleotide-binding</keyword>
<feature type="compositionally biased region" description="Polar residues" evidence="10">
    <location>
        <begin position="3211"/>
        <end position="3220"/>
    </location>
</feature>
<dbReference type="InterPro" id="IPR043128">
    <property type="entry name" value="Rev_trsase/Diguanyl_cyclase"/>
</dbReference>
<dbReference type="InterPro" id="IPR007094">
    <property type="entry name" value="RNA-dir_pol_PSvirus"/>
</dbReference>
<feature type="domain" description="G-patch" evidence="11">
    <location>
        <begin position="3190"/>
        <end position="3253"/>
    </location>
</feature>
<proteinExistence type="predicted"/>
<keyword evidence="1" id="KW-0696">RNA-directed RNA polymerase</keyword>
<dbReference type="SUPFAM" id="SSF50494">
    <property type="entry name" value="Trypsin-like serine proteases"/>
    <property type="match status" value="1"/>
</dbReference>
<organism evidence="14">
    <name type="scientific">Penaeus vannamei solinvivirus</name>
    <dbReference type="NCBI Taxonomy" id="2973956"/>
    <lineage>
        <taxon>Viruses</taxon>
        <taxon>Riboviria</taxon>
        <taxon>Orthornavirae</taxon>
        <taxon>Pisuviricota</taxon>
        <taxon>Pisoniviricetes</taxon>
        <taxon>Picornavirales</taxon>
        <taxon>Solinviviridae</taxon>
    </lineage>
</organism>
<dbReference type="PROSITE" id="PS50507">
    <property type="entry name" value="RDRP_SSRNA_POS"/>
    <property type="match status" value="1"/>
</dbReference>
<dbReference type="Pfam" id="PF01585">
    <property type="entry name" value="G-patch"/>
    <property type="match status" value="1"/>
</dbReference>
<feature type="domain" description="SF3 helicase" evidence="13">
    <location>
        <begin position="607"/>
        <end position="774"/>
    </location>
</feature>
<keyword evidence="6" id="KW-0378">Hydrolase</keyword>
<keyword evidence="9" id="KW-0693">Viral RNA replication</keyword>
<keyword evidence="4" id="KW-0548">Nucleotidyltransferase</keyword>
<feature type="compositionally biased region" description="Basic and acidic residues" evidence="10">
    <location>
        <begin position="2243"/>
        <end position="2260"/>
    </location>
</feature>
<feature type="region of interest" description="Disordered" evidence="10">
    <location>
        <begin position="2333"/>
        <end position="2363"/>
    </location>
</feature>
<feature type="compositionally biased region" description="Polar residues" evidence="10">
    <location>
        <begin position="3167"/>
        <end position="3176"/>
    </location>
</feature>